<reference evidence="2 3" key="1">
    <citation type="submission" date="2008-07" db="EMBL/GenBank/DDBJ databases">
        <authorList>
            <person name="Tandeau de Marsac N."/>
            <person name="Ferriera S."/>
            <person name="Johnson J."/>
            <person name="Kravitz S."/>
            <person name="Beeson K."/>
            <person name="Sutton G."/>
            <person name="Rogers Y.-H."/>
            <person name="Friedman R."/>
            <person name="Frazier M."/>
            <person name="Venter J.C."/>
        </authorList>
    </citation>
    <scope>NUCLEOTIDE SEQUENCE [LARGE SCALE GENOMIC DNA]</scope>
    <source>
        <strain evidence="2 3">PCC 7420</strain>
    </source>
</reference>
<dbReference type="STRING" id="118168.MC7420_2673"/>
<dbReference type="Pfam" id="PF05099">
    <property type="entry name" value="TerB"/>
    <property type="match status" value="1"/>
</dbReference>
<evidence type="ECO:0000313" key="2">
    <source>
        <dbReference type="EMBL" id="EDX73055.1"/>
    </source>
</evidence>
<accession>B4VYP4</accession>
<gene>
    <name evidence="2" type="ORF">MC7420_2673</name>
</gene>
<evidence type="ECO:0000313" key="3">
    <source>
        <dbReference type="Proteomes" id="UP000003835"/>
    </source>
</evidence>
<dbReference type="Gene3D" id="1.10.3680.10">
    <property type="entry name" value="TerB-like"/>
    <property type="match status" value="1"/>
</dbReference>
<protein>
    <recommendedName>
        <fullName evidence="1">Co-chaperone DjlA N-terminal domain-containing protein</fullName>
    </recommendedName>
</protein>
<dbReference type="OrthoDB" id="485098at2"/>
<keyword evidence="3" id="KW-1185">Reference proteome</keyword>
<dbReference type="AlphaFoldDB" id="B4VYP4"/>
<proteinExistence type="predicted"/>
<dbReference type="EMBL" id="DS989860">
    <property type="protein sequence ID" value="EDX73055.1"/>
    <property type="molecule type" value="Genomic_DNA"/>
</dbReference>
<feature type="domain" description="Co-chaperone DjlA N-terminal" evidence="1">
    <location>
        <begin position="13"/>
        <end position="107"/>
    </location>
</feature>
<dbReference type="InterPro" id="IPR007791">
    <property type="entry name" value="DjlA_N"/>
</dbReference>
<dbReference type="Proteomes" id="UP000003835">
    <property type="component" value="Unassembled WGS sequence"/>
</dbReference>
<dbReference type="InterPro" id="IPR029024">
    <property type="entry name" value="TerB-like"/>
</dbReference>
<sequence length="140" mass="15994">MVTDSHVKQLVKILIGAAWIDGRIQPEERQYLHQVAQQSNVAEDPEIRPLLNELKSVSSDQCYRWVQEYLGDHPSQEDYQGLIEAISALIYSDGDVDTEEAKLLTRLQLLDPAQASPKSTHNSVLKAIQKLYHRWIDQQS</sequence>
<evidence type="ECO:0000259" key="1">
    <source>
        <dbReference type="Pfam" id="PF05099"/>
    </source>
</evidence>
<organism evidence="2 3">
    <name type="scientific">Coleofasciculus chthonoplastes PCC 7420</name>
    <dbReference type="NCBI Taxonomy" id="118168"/>
    <lineage>
        <taxon>Bacteria</taxon>
        <taxon>Bacillati</taxon>
        <taxon>Cyanobacteriota</taxon>
        <taxon>Cyanophyceae</taxon>
        <taxon>Coleofasciculales</taxon>
        <taxon>Coleofasciculaceae</taxon>
        <taxon>Coleofasciculus</taxon>
    </lineage>
</organism>
<dbReference type="eggNOG" id="COG1076">
    <property type="taxonomic scope" value="Bacteria"/>
</dbReference>
<dbReference type="SUPFAM" id="SSF158682">
    <property type="entry name" value="TerB-like"/>
    <property type="match status" value="1"/>
</dbReference>
<dbReference type="CDD" id="cd07177">
    <property type="entry name" value="terB_like"/>
    <property type="match status" value="1"/>
</dbReference>
<name>B4VYP4_9CYAN</name>
<dbReference type="RefSeq" id="WP_006103856.1">
    <property type="nucleotide sequence ID" value="NZ_DS989860.1"/>
</dbReference>
<dbReference type="HOGENOM" id="CLU_152374_0_0_3"/>